<sequence length="185" mass="21625">MRKYSKQETRLNNKSTHTEIDQKVRTANNLHEINKKPGKDYEDTCIFPRCMISIIVLASLGMRMRYVTDSRNWWILHPDEIYQTIEVAHTEAYGYGFRAYEYLPFPRNDVTNTSNSEFQTLQLRNRMYSLRSFMLPKMLAMFLKLCDFAGIEGLPFSDNQNSSRCSHIVPANDADEICKCSRTIT</sequence>
<comment type="caution">
    <text evidence="1">The sequence shown here is derived from an EMBL/GenBank/DDBJ whole genome shotgun (WGS) entry which is preliminary data.</text>
</comment>
<evidence type="ECO:0000313" key="1">
    <source>
        <dbReference type="EMBL" id="KAH3887378.1"/>
    </source>
</evidence>
<organism evidence="1 2">
    <name type="scientific">Dreissena polymorpha</name>
    <name type="common">Zebra mussel</name>
    <name type="synonym">Mytilus polymorpha</name>
    <dbReference type="NCBI Taxonomy" id="45954"/>
    <lineage>
        <taxon>Eukaryota</taxon>
        <taxon>Metazoa</taxon>
        <taxon>Spiralia</taxon>
        <taxon>Lophotrochozoa</taxon>
        <taxon>Mollusca</taxon>
        <taxon>Bivalvia</taxon>
        <taxon>Autobranchia</taxon>
        <taxon>Heteroconchia</taxon>
        <taxon>Euheterodonta</taxon>
        <taxon>Imparidentia</taxon>
        <taxon>Neoheterodontei</taxon>
        <taxon>Myida</taxon>
        <taxon>Dreissenoidea</taxon>
        <taxon>Dreissenidae</taxon>
        <taxon>Dreissena</taxon>
    </lineage>
</organism>
<dbReference type="EMBL" id="JAIWYP010000001">
    <property type="protein sequence ID" value="KAH3887378.1"/>
    <property type="molecule type" value="Genomic_DNA"/>
</dbReference>
<dbReference type="AlphaFoldDB" id="A0A9D4N3V6"/>
<evidence type="ECO:0000313" key="2">
    <source>
        <dbReference type="Proteomes" id="UP000828390"/>
    </source>
</evidence>
<gene>
    <name evidence="1" type="ORF">DPMN_011394</name>
</gene>
<reference evidence="1" key="1">
    <citation type="journal article" date="2019" name="bioRxiv">
        <title>The Genome of the Zebra Mussel, Dreissena polymorpha: A Resource for Invasive Species Research.</title>
        <authorList>
            <person name="McCartney M.A."/>
            <person name="Auch B."/>
            <person name="Kono T."/>
            <person name="Mallez S."/>
            <person name="Zhang Y."/>
            <person name="Obille A."/>
            <person name="Becker A."/>
            <person name="Abrahante J.E."/>
            <person name="Garbe J."/>
            <person name="Badalamenti J.P."/>
            <person name="Herman A."/>
            <person name="Mangelson H."/>
            <person name="Liachko I."/>
            <person name="Sullivan S."/>
            <person name="Sone E.D."/>
            <person name="Koren S."/>
            <person name="Silverstein K.A.T."/>
            <person name="Beckman K.B."/>
            <person name="Gohl D.M."/>
        </authorList>
    </citation>
    <scope>NUCLEOTIDE SEQUENCE</scope>
    <source>
        <strain evidence="1">Duluth1</strain>
        <tissue evidence="1">Whole animal</tissue>
    </source>
</reference>
<dbReference type="Proteomes" id="UP000828390">
    <property type="component" value="Unassembled WGS sequence"/>
</dbReference>
<name>A0A9D4N3V6_DREPO</name>
<proteinExistence type="predicted"/>
<protein>
    <submittedName>
        <fullName evidence="1">Uncharacterized protein</fullName>
    </submittedName>
</protein>
<reference evidence="1" key="2">
    <citation type="submission" date="2020-11" db="EMBL/GenBank/DDBJ databases">
        <authorList>
            <person name="McCartney M.A."/>
            <person name="Auch B."/>
            <person name="Kono T."/>
            <person name="Mallez S."/>
            <person name="Becker A."/>
            <person name="Gohl D.M."/>
            <person name="Silverstein K.A.T."/>
            <person name="Koren S."/>
            <person name="Bechman K.B."/>
            <person name="Herman A."/>
            <person name="Abrahante J.E."/>
            <person name="Garbe J."/>
        </authorList>
    </citation>
    <scope>NUCLEOTIDE SEQUENCE</scope>
    <source>
        <strain evidence="1">Duluth1</strain>
        <tissue evidence="1">Whole animal</tissue>
    </source>
</reference>
<dbReference type="OrthoDB" id="10053904at2759"/>
<accession>A0A9D4N3V6</accession>
<keyword evidence="2" id="KW-1185">Reference proteome</keyword>